<proteinExistence type="predicted"/>
<accession>A0A445E235</accession>
<comment type="caution">
    <text evidence="1">The sequence shown here is derived from an EMBL/GenBank/DDBJ whole genome shotgun (WGS) entry which is preliminary data.</text>
</comment>
<sequence length="132" mass="15648">MRRHTYIKNTQDEPLLKLRSTRFDDLVFWSHNIYEFTSEFEELTEILYQTFDNVMVEMQEYQVKSKGNCSLSHENATLNDINDLQNPLRVRTKGHPKNRLELNLEKRIINASKKKKKSVINELILLYGGSMI</sequence>
<keyword evidence="2" id="KW-1185">Reference proteome</keyword>
<evidence type="ECO:0000313" key="1">
    <source>
        <dbReference type="EMBL" id="RYR69485.1"/>
    </source>
</evidence>
<evidence type="ECO:0008006" key="3">
    <source>
        <dbReference type="Google" id="ProtNLM"/>
    </source>
</evidence>
<dbReference type="AlphaFoldDB" id="A0A445E235"/>
<evidence type="ECO:0000313" key="2">
    <source>
        <dbReference type="Proteomes" id="UP000289738"/>
    </source>
</evidence>
<dbReference type="Proteomes" id="UP000289738">
    <property type="component" value="Chromosome A03"/>
</dbReference>
<name>A0A445E235_ARAHY</name>
<reference evidence="1 2" key="1">
    <citation type="submission" date="2019-01" db="EMBL/GenBank/DDBJ databases">
        <title>Sequencing of cultivated peanut Arachis hypogaea provides insights into genome evolution and oil improvement.</title>
        <authorList>
            <person name="Chen X."/>
        </authorList>
    </citation>
    <scope>NUCLEOTIDE SEQUENCE [LARGE SCALE GENOMIC DNA]</scope>
    <source>
        <strain evidence="2">cv. Fuhuasheng</strain>
        <tissue evidence="1">Leaves</tissue>
    </source>
</reference>
<dbReference type="EMBL" id="SDMP01000003">
    <property type="protein sequence ID" value="RYR69485.1"/>
    <property type="molecule type" value="Genomic_DNA"/>
</dbReference>
<organism evidence="1 2">
    <name type="scientific">Arachis hypogaea</name>
    <name type="common">Peanut</name>
    <dbReference type="NCBI Taxonomy" id="3818"/>
    <lineage>
        <taxon>Eukaryota</taxon>
        <taxon>Viridiplantae</taxon>
        <taxon>Streptophyta</taxon>
        <taxon>Embryophyta</taxon>
        <taxon>Tracheophyta</taxon>
        <taxon>Spermatophyta</taxon>
        <taxon>Magnoliopsida</taxon>
        <taxon>eudicotyledons</taxon>
        <taxon>Gunneridae</taxon>
        <taxon>Pentapetalae</taxon>
        <taxon>rosids</taxon>
        <taxon>fabids</taxon>
        <taxon>Fabales</taxon>
        <taxon>Fabaceae</taxon>
        <taxon>Papilionoideae</taxon>
        <taxon>50 kb inversion clade</taxon>
        <taxon>dalbergioids sensu lato</taxon>
        <taxon>Dalbergieae</taxon>
        <taxon>Pterocarpus clade</taxon>
        <taxon>Arachis</taxon>
    </lineage>
</organism>
<gene>
    <name evidence="1" type="ORF">Ahy_A03g016041</name>
</gene>
<protein>
    <recommendedName>
        <fullName evidence="3">Protein FAR1-RELATED SEQUENCE</fullName>
    </recommendedName>
</protein>